<comment type="caution">
    <text evidence="1">The sequence shown here is derived from an EMBL/GenBank/DDBJ whole genome shotgun (WGS) entry which is preliminary data.</text>
</comment>
<dbReference type="Proteomes" id="UP000327007">
    <property type="component" value="Unassembled WGS sequence"/>
</dbReference>
<organism evidence="1 2">
    <name type="scientific">Bacteroides xylanisolvens</name>
    <dbReference type="NCBI Taxonomy" id="371601"/>
    <lineage>
        <taxon>Bacteria</taxon>
        <taxon>Pseudomonadati</taxon>
        <taxon>Bacteroidota</taxon>
        <taxon>Bacteroidia</taxon>
        <taxon>Bacteroidales</taxon>
        <taxon>Bacteroidaceae</taxon>
        <taxon>Bacteroides</taxon>
    </lineage>
</organism>
<evidence type="ECO:0000313" key="1">
    <source>
        <dbReference type="EMBL" id="KAA9035729.1"/>
    </source>
</evidence>
<proteinExistence type="predicted"/>
<name>A0AAI9RZL4_9BACE</name>
<dbReference type="EMBL" id="VYQC01000026">
    <property type="protein sequence ID" value="KAA9035729.1"/>
    <property type="molecule type" value="Genomic_DNA"/>
</dbReference>
<accession>A0AAI9RZL4</accession>
<reference evidence="2" key="1">
    <citation type="journal article" date="2018" name="J. Anim. Genet.">
        <title>Acquired interbacterial defense systems protect against interspecies antagonism in the human gut microbiome.</title>
        <authorList>
            <person name="Ross B.D."/>
            <person name="Verster A.J."/>
            <person name="Radey M.C."/>
            <person name="Schmidtke D.T."/>
            <person name="Pope C.E."/>
            <person name="Hoffman L.R."/>
            <person name="Hajjar A."/>
            <person name="Peterson S.B."/>
            <person name="Borenstein E."/>
            <person name="Mougous J."/>
        </authorList>
    </citation>
    <scope>NUCLEOTIDE SEQUENCE [LARGE SCALE GENOMIC DNA]</scope>
    <source>
        <strain evidence="2">H204</strain>
    </source>
</reference>
<dbReference type="Gene3D" id="1.10.260.40">
    <property type="entry name" value="lambda repressor-like DNA-binding domains"/>
    <property type="match status" value="1"/>
</dbReference>
<protein>
    <submittedName>
        <fullName evidence="1">Uncharacterized protein</fullName>
    </submittedName>
</protein>
<sequence>MMDRKELSFMIKNMRENSGVSKYRASKDSGLTEIQIGYMDDATHSYSIGNMFRYLNAIGGYLQIRSSIYKNSFILKSREDFVIAFKEMRATNQLSQKKAALKIGVNSAIITGIESRNIDTSVDKFIQCVYGLEYEIIVKKAN</sequence>
<dbReference type="AlphaFoldDB" id="A0AAI9RZL4"/>
<dbReference type="RefSeq" id="WP_141409268.1">
    <property type="nucleotide sequence ID" value="NZ_CP041230.1"/>
</dbReference>
<evidence type="ECO:0000313" key="2">
    <source>
        <dbReference type="Proteomes" id="UP000327007"/>
    </source>
</evidence>
<gene>
    <name evidence="1" type="ORF">F6S82_25720</name>
</gene>
<dbReference type="InterPro" id="IPR010982">
    <property type="entry name" value="Lambda_DNA-bd_dom_sf"/>
</dbReference>
<dbReference type="SUPFAM" id="SSF47413">
    <property type="entry name" value="lambda repressor-like DNA-binding domains"/>
    <property type="match status" value="1"/>
</dbReference>
<dbReference type="GO" id="GO:0003677">
    <property type="term" value="F:DNA binding"/>
    <property type="evidence" value="ECO:0007669"/>
    <property type="project" value="InterPro"/>
</dbReference>